<accession>A0AAW0YMT6</accession>
<evidence type="ECO:0000256" key="3">
    <source>
        <dbReference type="ARBA" id="ARBA00022475"/>
    </source>
</evidence>
<proteinExistence type="inferred from homology"/>
<evidence type="ECO:0000256" key="7">
    <source>
        <dbReference type="ARBA" id="ARBA00023136"/>
    </source>
</evidence>
<keyword evidence="5 11" id="KW-1133">Transmembrane helix</keyword>
<evidence type="ECO:0000256" key="11">
    <source>
        <dbReference type="SAM" id="Phobius"/>
    </source>
</evidence>
<evidence type="ECO:0000256" key="2">
    <source>
        <dbReference type="ARBA" id="ARBA00010663"/>
    </source>
</evidence>
<evidence type="ECO:0000256" key="1">
    <source>
        <dbReference type="ARBA" id="ARBA00004651"/>
    </source>
</evidence>
<feature type="domain" description="G-protein coupled receptors family 1 profile" evidence="12">
    <location>
        <begin position="61"/>
        <end position="127"/>
    </location>
</feature>
<dbReference type="EMBL" id="JARKIK010000006">
    <property type="protein sequence ID" value="KAK8751409.1"/>
    <property type="molecule type" value="Genomic_DNA"/>
</dbReference>
<keyword evidence="10" id="KW-0807">Transducer</keyword>
<evidence type="ECO:0000256" key="5">
    <source>
        <dbReference type="ARBA" id="ARBA00022989"/>
    </source>
</evidence>
<evidence type="ECO:0000256" key="9">
    <source>
        <dbReference type="ARBA" id="ARBA00023180"/>
    </source>
</evidence>
<dbReference type="Pfam" id="PF00001">
    <property type="entry name" value="7tm_1"/>
    <property type="match status" value="1"/>
</dbReference>
<evidence type="ECO:0000256" key="10">
    <source>
        <dbReference type="ARBA" id="ARBA00023224"/>
    </source>
</evidence>
<gene>
    <name evidence="13" type="ORF">OTU49_014693</name>
</gene>
<keyword evidence="3" id="KW-1003">Cell membrane</keyword>
<comment type="subcellular location">
    <subcellularLocation>
        <location evidence="1">Cell membrane</location>
        <topology evidence="1">Multi-pass membrane protein</topology>
    </subcellularLocation>
</comment>
<reference evidence="13 14" key="1">
    <citation type="journal article" date="2024" name="BMC Genomics">
        <title>Genome assembly of redclaw crayfish (Cherax quadricarinatus) provides insights into its immune adaptation and hypoxia tolerance.</title>
        <authorList>
            <person name="Liu Z."/>
            <person name="Zheng J."/>
            <person name="Li H."/>
            <person name="Fang K."/>
            <person name="Wang S."/>
            <person name="He J."/>
            <person name="Zhou D."/>
            <person name="Weng S."/>
            <person name="Chi M."/>
            <person name="Gu Z."/>
            <person name="He J."/>
            <person name="Li F."/>
            <person name="Wang M."/>
        </authorList>
    </citation>
    <scope>NUCLEOTIDE SEQUENCE [LARGE SCALE GENOMIC DNA]</scope>
    <source>
        <strain evidence="13">ZL_2023a</strain>
    </source>
</reference>
<dbReference type="AlphaFoldDB" id="A0AAW0YMT6"/>
<keyword evidence="7 11" id="KW-0472">Membrane</keyword>
<keyword evidence="8" id="KW-0675">Receptor</keyword>
<comment type="caution">
    <text evidence="13">The sequence shown here is derived from an EMBL/GenBank/DDBJ whole genome shotgun (WGS) entry which is preliminary data.</text>
</comment>
<keyword evidence="9" id="KW-0325">Glycoprotein</keyword>
<feature type="transmembrane region" description="Helical" evidence="11">
    <location>
        <begin position="83"/>
        <end position="108"/>
    </location>
</feature>
<keyword evidence="4 11" id="KW-0812">Transmembrane</keyword>
<evidence type="ECO:0000313" key="13">
    <source>
        <dbReference type="EMBL" id="KAK8751409.1"/>
    </source>
</evidence>
<evidence type="ECO:0000259" key="12">
    <source>
        <dbReference type="PROSITE" id="PS50262"/>
    </source>
</evidence>
<feature type="transmembrane region" description="Helical" evidence="11">
    <location>
        <begin position="52"/>
        <end position="71"/>
    </location>
</feature>
<protein>
    <recommendedName>
        <fullName evidence="12">G-protein coupled receptors family 1 profile domain-containing protein</fullName>
    </recommendedName>
</protein>
<dbReference type="InterPro" id="IPR000276">
    <property type="entry name" value="GPCR_Rhodpsn"/>
</dbReference>
<dbReference type="Gene3D" id="1.20.1070.10">
    <property type="entry name" value="Rhodopsin 7-helix transmembrane proteins"/>
    <property type="match status" value="1"/>
</dbReference>
<dbReference type="PROSITE" id="PS50262">
    <property type="entry name" value="G_PROTEIN_RECEP_F1_2"/>
    <property type="match status" value="1"/>
</dbReference>
<evidence type="ECO:0000313" key="14">
    <source>
        <dbReference type="Proteomes" id="UP001445076"/>
    </source>
</evidence>
<dbReference type="SUPFAM" id="SSF81321">
    <property type="entry name" value="Family A G protein-coupled receptor-like"/>
    <property type="match status" value="1"/>
</dbReference>
<keyword evidence="14" id="KW-1185">Reference proteome</keyword>
<dbReference type="Proteomes" id="UP001445076">
    <property type="component" value="Unassembled WGS sequence"/>
</dbReference>
<evidence type="ECO:0000256" key="4">
    <source>
        <dbReference type="ARBA" id="ARBA00022692"/>
    </source>
</evidence>
<organism evidence="13 14">
    <name type="scientific">Cherax quadricarinatus</name>
    <name type="common">Australian red claw crayfish</name>
    <dbReference type="NCBI Taxonomy" id="27406"/>
    <lineage>
        <taxon>Eukaryota</taxon>
        <taxon>Metazoa</taxon>
        <taxon>Ecdysozoa</taxon>
        <taxon>Arthropoda</taxon>
        <taxon>Crustacea</taxon>
        <taxon>Multicrustacea</taxon>
        <taxon>Malacostraca</taxon>
        <taxon>Eumalacostraca</taxon>
        <taxon>Eucarida</taxon>
        <taxon>Decapoda</taxon>
        <taxon>Pleocyemata</taxon>
        <taxon>Astacidea</taxon>
        <taxon>Parastacoidea</taxon>
        <taxon>Parastacidae</taxon>
        <taxon>Cherax</taxon>
    </lineage>
</organism>
<comment type="similarity">
    <text evidence="2">Belongs to the G-protein coupled receptor 1 family.</text>
</comment>
<dbReference type="PRINTS" id="PR00237">
    <property type="entry name" value="GPCRRHODOPSN"/>
</dbReference>
<dbReference type="GO" id="GO:0005886">
    <property type="term" value="C:plasma membrane"/>
    <property type="evidence" value="ECO:0007669"/>
    <property type="project" value="UniProtKB-SubCell"/>
</dbReference>
<feature type="non-terminal residue" evidence="13">
    <location>
        <position position="127"/>
    </location>
</feature>
<keyword evidence="6" id="KW-0297">G-protein coupled receptor</keyword>
<name>A0AAW0YMT6_CHEQU</name>
<dbReference type="PANTHER" id="PTHR24246:SF27">
    <property type="entry name" value="ADENOSINE RECEPTOR, ISOFORM A"/>
    <property type="match status" value="1"/>
</dbReference>
<evidence type="ECO:0000256" key="8">
    <source>
        <dbReference type="ARBA" id="ARBA00023170"/>
    </source>
</evidence>
<dbReference type="GO" id="GO:0004930">
    <property type="term" value="F:G protein-coupled receptor activity"/>
    <property type="evidence" value="ECO:0007669"/>
    <property type="project" value="UniProtKB-KW"/>
</dbReference>
<dbReference type="PANTHER" id="PTHR24246">
    <property type="entry name" value="OLFACTORY RECEPTOR AND ADENOSINE RECEPTOR"/>
    <property type="match status" value="1"/>
</dbReference>
<evidence type="ECO:0000256" key="6">
    <source>
        <dbReference type="ARBA" id="ARBA00023040"/>
    </source>
</evidence>
<sequence length="127" mass="13584">MGLTRLNLSNYMGLEAGSLAFPGNLTEEHQTTPLPNSGEGIELDLPYTISEVLVAIIAVIGNALTITVFAVDRKLRRLTNYYIVSLALADLLVGVLGIPFAILAAIGLPRSRWACLLGLSTLLMLCT</sequence>
<dbReference type="InterPro" id="IPR017452">
    <property type="entry name" value="GPCR_Rhodpsn_7TM"/>
</dbReference>